<evidence type="ECO:0000313" key="7">
    <source>
        <dbReference type="EMBL" id="PIP33510.1"/>
    </source>
</evidence>
<name>A0A2G9ZLP2_9BACT</name>
<dbReference type="FunFam" id="1.10.8.10:FF:000001">
    <property type="entry name" value="Elongation factor Ts"/>
    <property type="match status" value="1"/>
</dbReference>
<dbReference type="Gene3D" id="1.10.8.10">
    <property type="entry name" value="DNA helicase RuvA subunit, C-terminal domain"/>
    <property type="match status" value="1"/>
</dbReference>
<accession>A0A2G9ZLP2</accession>
<evidence type="ECO:0000256" key="4">
    <source>
        <dbReference type="ARBA" id="ARBA00022917"/>
    </source>
</evidence>
<dbReference type="InterPro" id="IPR014039">
    <property type="entry name" value="Transl_elong_EFTs/EF1B_dimer"/>
</dbReference>
<dbReference type="Proteomes" id="UP000230729">
    <property type="component" value="Unassembled WGS sequence"/>
</dbReference>
<dbReference type="Gene3D" id="3.30.479.20">
    <property type="entry name" value="Elongation factor Ts, dimerisation domain"/>
    <property type="match status" value="2"/>
</dbReference>
<dbReference type="GO" id="GO:0005737">
    <property type="term" value="C:cytoplasm"/>
    <property type="evidence" value="ECO:0007669"/>
    <property type="project" value="UniProtKB-SubCell"/>
</dbReference>
<evidence type="ECO:0000313" key="8">
    <source>
        <dbReference type="Proteomes" id="UP000230729"/>
    </source>
</evidence>
<dbReference type="Pfam" id="PF00889">
    <property type="entry name" value="EF_TS"/>
    <property type="match status" value="1"/>
</dbReference>
<evidence type="ECO:0000256" key="2">
    <source>
        <dbReference type="ARBA" id="ARBA00016956"/>
    </source>
</evidence>
<sequence>MDSLSLLKEVREISGAGVQDCQNAIREAQGDKEKALLLLRQKGMAKAAKRNDRVAGEGVIMVWADDARQNAFLLEMTAETDFVIKSERFNQLAQKIFSLAKEKSAADLPALLALPLDGQPVSEHLQILSGVIGEKISLSRYFKQNTTGTLAVYAHAGGKIAALAVLSAPNQKDLAFEIAMQVAAANPLYISSADVPADIIAKEKDIYRAQLAAEGKPAQIQEKIIDGKLNKYFSEFCLLEQEYIKEEKKKVKEILDTIKVESFTRWSLV</sequence>
<dbReference type="Gene3D" id="1.10.286.20">
    <property type="match status" value="1"/>
</dbReference>
<evidence type="ECO:0000256" key="3">
    <source>
        <dbReference type="ARBA" id="ARBA00022768"/>
    </source>
</evidence>
<comment type="subcellular location">
    <subcellularLocation>
        <location evidence="5">Cytoplasm</location>
    </subcellularLocation>
</comment>
<dbReference type="GO" id="GO:0003746">
    <property type="term" value="F:translation elongation factor activity"/>
    <property type="evidence" value="ECO:0007669"/>
    <property type="project" value="UniProtKB-UniRule"/>
</dbReference>
<gene>
    <name evidence="5 7" type="primary">tsf</name>
    <name evidence="7" type="ORF">COX22_03990</name>
</gene>
<protein>
    <recommendedName>
        <fullName evidence="2 5">Elongation factor Ts</fullName>
        <shortName evidence="5">EF-Ts</shortName>
    </recommendedName>
</protein>
<dbReference type="InterPro" id="IPR001816">
    <property type="entry name" value="Transl_elong_EFTs/EF1B"/>
</dbReference>
<evidence type="ECO:0000256" key="5">
    <source>
        <dbReference type="HAMAP-Rule" id="MF_00050"/>
    </source>
</evidence>
<dbReference type="NCBIfam" id="TIGR00116">
    <property type="entry name" value="tsf"/>
    <property type="match status" value="1"/>
</dbReference>
<comment type="function">
    <text evidence="5">Associates with the EF-Tu.GDP complex and induces the exchange of GDP to GTP. It remains bound to the aminoacyl-tRNA.EF-Tu.GTP complex up to the GTP hydrolysis stage on the ribosome.</text>
</comment>
<dbReference type="SUPFAM" id="SSF46934">
    <property type="entry name" value="UBA-like"/>
    <property type="match status" value="1"/>
</dbReference>
<keyword evidence="4 5" id="KW-0648">Protein biosynthesis</keyword>
<organism evidence="7 8">
    <name type="scientific">Candidatus Falkowbacteria bacterium CG23_combo_of_CG06-09_8_20_14_all_49_15</name>
    <dbReference type="NCBI Taxonomy" id="1974572"/>
    <lineage>
        <taxon>Bacteria</taxon>
        <taxon>Candidatus Falkowiibacteriota</taxon>
    </lineage>
</organism>
<comment type="caution">
    <text evidence="7">The sequence shown here is derived from an EMBL/GenBank/DDBJ whole genome shotgun (WGS) entry which is preliminary data.</text>
</comment>
<keyword evidence="5" id="KW-0963">Cytoplasm</keyword>
<dbReference type="SUPFAM" id="SSF54713">
    <property type="entry name" value="Elongation factor Ts (EF-Ts), dimerisation domain"/>
    <property type="match status" value="1"/>
</dbReference>
<dbReference type="EMBL" id="PCSD01000095">
    <property type="protein sequence ID" value="PIP33510.1"/>
    <property type="molecule type" value="Genomic_DNA"/>
</dbReference>
<dbReference type="AlphaFoldDB" id="A0A2G9ZLP2"/>
<dbReference type="PANTHER" id="PTHR11741:SF0">
    <property type="entry name" value="ELONGATION FACTOR TS, MITOCHONDRIAL"/>
    <property type="match status" value="1"/>
</dbReference>
<evidence type="ECO:0000256" key="1">
    <source>
        <dbReference type="ARBA" id="ARBA00005532"/>
    </source>
</evidence>
<feature type="region of interest" description="Involved in Mg(2+) ion dislocation from EF-Tu" evidence="5">
    <location>
        <begin position="80"/>
        <end position="83"/>
    </location>
</feature>
<dbReference type="PANTHER" id="PTHR11741">
    <property type="entry name" value="ELONGATION FACTOR TS"/>
    <property type="match status" value="1"/>
</dbReference>
<dbReference type="InterPro" id="IPR009060">
    <property type="entry name" value="UBA-like_sf"/>
</dbReference>
<comment type="similarity">
    <text evidence="1 5">Belongs to the EF-Ts family.</text>
</comment>
<proteinExistence type="inferred from homology"/>
<evidence type="ECO:0000259" key="6">
    <source>
        <dbReference type="Pfam" id="PF00889"/>
    </source>
</evidence>
<feature type="domain" description="Translation elongation factor EFTs/EF1B dimerisation" evidence="6">
    <location>
        <begin position="71"/>
        <end position="267"/>
    </location>
</feature>
<keyword evidence="3 5" id="KW-0251">Elongation factor</keyword>
<dbReference type="FunFam" id="1.10.286.20:FF:000001">
    <property type="entry name" value="Elongation factor Ts"/>
    <property type="match status" value="1"/>
</dbReference>
<dbReference type="InterPro" id="IPR036402">
    <property type="entry name" value="EF-Ts_dimer_sf"/>
</dbReference>
<reference evidence="7 8" key="1">
    <citation type="submission" date="2017-09" db="EMBL/GenBank/DDBJ databases">
        <title>Depth-based differentiation of microbial function through sediment-hosted aquifers and enrichment of novel symbionts in the deep terrestrial subsurface.</title>
        <authorList>
            <person name="Probst A.J."/>
            <person name="Ladd B."/>
            <person name="Jarett J.K."/>
            <person name="Geller-Mcgrath D.E."/>
            <person name="Sieber C.M."/>
            <person name="Emerson J.B."/>
            <person name="Anantharaman K."/>
            <person name="Thomas B.C."/>
            <person name="Malmstrom R."/>
            <person name="Stieglmeier M."/>
            <person name="Klingl A."/>
            <person name="Woyke T."/>
            <person name="Ryan C.M."/>
            <person name="Banfield J.F."/>
        </authorList>
    </citation>
    <scope>NUCLEOTIDE SEQUENCE [LARGE SCALE GENOMIC DNA]</scope>
    <source>
        <strain evidence="7">CG23_combo_of_CG06-09_8_20_14_all_49_15</strain>
    </source>
</reference>
<dbReference type="HAMAP" id="MF_00050">
    <property type="entry name" value="EF_Ts"/>
    <property type="match status" value="1"/>
</dbReference>